<evidence type="ECO:0000313" key="3">
    <source>
        <dbReference type="Proteomes" id="UP001218218"/>
    </source>
</evidence>
<comment type="caution">
    <text evidence="2">The sequence shown here is derived from an EMBL/GenBank/DDBJ whole genome shotgun (WGS) entry which is preliminary data.</text>
</comment>
<feature type="region of interest" description="Disordered" evidence="1">
    <location>
        <begin position="233"/>
        <end position="273"/>
    </location>
</feature>
<accession>A0AAD6ZIA8</accession>
<dbReference type="AlphaFoldDB" id="A0AAD6ZIA8"/>
<organism evidence="2 3">
    <name type="scientific">Mycena albidolilacea</name>
    <dbReference type="NCBI Taxonomy" id="1033008"/>
    <lineage>
        <taxon>Eukaryota</taxon>
        <taxon>Fungi</taxon>
        <taxon>Dikarya</taxon>
        <taxon>Basidiomycota</taxon>
        <taxon>Agaricomycotina</taxon>
        <taxon>Agaricomycetes</taxon>
        <taxon>Agaricomycetidae</taxon>
        <taxon>Agaricales</taxon>
        <taxon>Marasmiineae</taxon>
        <taxon>Mycenaceae</taxon>
        <taxon>Mycena</taxon>
    </lineage>
</organism>
<protein>
    <submittedName>
        <fullName evidence="2">Uncharacterized protein</fullName>
    </submittedName>
</protein>
<reference evidence="2" key="1">
    <citation type="submission" date="2023-03" db="EMBL/GenBank/DDBJ databases">
        <title>Massive genome expansion in bonnet fungi (Mycena s.s.) driven by repeated elements and novel gene families across ecological guilds.</title>
        <authorList>
            <consortium name="Lawrence Berkeley National Laboratory"/>
            <person name="Harder C.B."/>
            <person name="Miyauchi S."/>
            <person name="Viragh M."/>
            <person name="Kuo A."/>
            <person name="Thoen E."/>
            <person name="Andreopoulos B."/>
            <person name="Lu D."/>
            <person name="Skrede I."/>
            <person name="Drula E."/>
            <person name="Henrissat B."/>
            <person name="Morin E."/>
            <person name="Kohler A."/>
            <person name="Barry K."/>
            <person name="LaButti K."/>
            <person name="Morin E."/>
            <person name="Salamov A."/>
            <person name="Lipzen A."/>
            <person name="Mereny Z."/>
            <person name="Hegedus B."/>
            <person name="Baldrian P."/>
            <person name="Stursova M."/>
            <person name="Weitz H."/>
            <person name="Taylor A."/>
            <person name="Grigoriev I.V."/>
            <person name="Nagy L.G."/>
            <person name="Martin F."/>
            <person name="Kauserud H."/>
        </authorList>
    </citation>
    <scope>NUCLEOTIDE SEQUENCE</scope>
    <source>
        <strain evidence="2">CBHHK002</strain>
    </source>
</reference>
<name>A0AAD6ZIA8_9AGAR</name>
<evidence type="ECO:0000256" key="1">
    <source>
        <dbReference type="SAM" id="MobiDB-lite"/>
    </source>
</evidence>
<dbReference type="EMBL" id="JARIHO010000046">
    <property type="protein sequence ID" value="KAJ7323593.1"/>
    <property type="molecule type" value="Genomic_DNA"/>
</dbReference>
<evidence type="ECO:0000313" key="2">
    <source>
        <dbReference type="EMBL" id="KAJ7323593.1"/>
    </source>
</evidence>
<keyword evidence="3" id="KW-1185">Reference proteome</keyword>
<gene>
    <name evidence="2" type="ORF">DFH08DRAFT_817630</name>
</gene>
<feature type="compositionally biased region" description="Low complexity" evidence="1">
    <location>
        <begin position="243"/>
        <end position="252"/>
    </location>
</feature>
<dbReference type="Proteomes" id="UP001218218">
    <property type="component" value="Unassembled WGS sequence"/>
</dbReference>
<sequence length="312" mass="33822">MTAKIPIDIDRPRDAEFARNYVQKSLSNETTGFTRTPPITQWSLRFISAQNPSEKHLDTKYPEDLSLLRRPRPAACALPPPIDGPSGPAAQKFGTEPAQPLRLRRCELLARAPDAQQAEEACGGAHCAAAAALPSKFRFHFVQERRRLTQRRLGAVQAVRSCEALPSTYLYHSANNNYSGYAASPRRLDVELRELSGEVEFAPTQFAAGKEEEPEEQEIDDSGIFLAEEFVPARSSTPPPSSPSSAVYSSSPQRTAGLARTPTARTYPIAARARARVRPGSPFPLSRSLSLSASASAAASAAGAAMQGDYVR</sequence>
<proteinExistence type="predicted"/>